<proteinExistence type="predicted"/>
<accession>A0ABU8X1C5</accession>
<name>A0ABU8X1C5_9BURK</name>
<protein>
    <submittedName>
        <fullName evidence="1">Uncharacterized protein</fullName>
    </submittedName>
</protein>
<evidence type="ECO:0000313" key="2">
    <source>
        <dbReference type="Proteomes" id="UP001385892"/>
    </source>
</evidence>
<sequence length="376" mass="41698">MCSRWSRRSWSTTTGCWDGCALGVVTSDKATLRHSTGHSADALASGKSRNALPRRCDASATQWRLKTLDLDLLDQMQLDIFEDSRDVMLRNDVAHALEQRDALGARSACERLAREYPADDALPALAALAESIEAGGPGQPRPIGDHEALRAARQLMELTICPAAQRVFDQRDATRWLRAGWHDLARRAGALPFDANCPQDHAAALWLRAGAWEEVAQAVASIESWRRIPTPLAWMAEARLHLLGLRATWPLLAELGWLSPTLLESLAQRSPDPLLPQLMRSFEASFNANLDAIPEGNGEIADLSWFAAWVLTDRPALRDQLALAQASMDSAPERAMRLMIELLGLERQGRHADIVARRKVLRDLQPSLYAAYLKTR</sequence>
<comment type="caution">
    <text evidence="1">The sequence shown here is derived from an EMBL/GenBank/DDBJ whole genome shotgun (WGS) entry which is preliminary data.</text>
</comment>
<gene>
    <name evidence="1" type="ORF">WKW82_39950</name>
</gene>
<dbReference type="Proteomes" id="UP001385892">
    <property type="component" value="Unassembled WGS sequence"/>
</dbReference>
<organism evidence="1 2">
    <name type="scientific">Variovorax rhizosphaerae</name>
    <dbReference type="NCBI Taxonomy" id="1836200"/>
    <lineage>
        <taxon>Bacteria</taxon>
        <taxon>Pseudomonadati</taxon>
        <taxon>Pseudomonadota</taxon>
        <taxon>Betaproteobacteria</taxon>
        <taxon>Burkholderiales</taxon>
        <taxon>Comamonadaceae</taxon>
        <taxon>Variovorax</taxon>
    </lineage>
</organism>
<reference evidence="1 2" key="1">
    <citation type="submission" date="2024-03" db="EMBL/GenBank/DDBJ databases">
        <title>Novel species of the genus Variovorax.</title>
        <authorList>
            <person name="Liu Q."/>
            <person name="Xin Y.-H."/>
        </authorList>
    </citation>
    <scope>NUCLEOTIDE SEQUENCE [LARGE SCALE GENOMIC DNA]</scope>
    <source>
        <strain evidence="1 2">KACC 18900</strain>
    </source>
</reference>
<evidence type="ECO:0000313" key="1">
    <source>
        <dbReference type="EMBL" id="MEJ8852818.1"/>
    </source>
</evidence>
<dbReference type="RefSeq" id="WP_340348756.1">
    <property type="nucleotide sequence ID" value="NZ_JBBKZT010000074.1"/>
</dbReference>
<keyword evidence="2" id="KW-1185">Reference proteome</keyword>
<dbReference type="EMBL" id="JBBKZT010000074">
    <property type="protein sequence ID" value="MEJ8852818.1"/>
    <property type="molecule type" value="Genomic_DNA"/>
</dbReference>